<comment type="caution">
    <text evidence="1">The sequence shown here is derived from an EMBL/GenBank/DDBJ whole genome shotgun (WGS) entry which is preliminary data.</text>
</comment>
<dbReference type="OrthoDB" id="6148994at2"/>
<proteinExistence type="predicted"/>
<dbReference type="EMBL" id="QRHA01000001">
    <property type="protein sequence ID" value="RDV29252.1"/>
    <property type="molecule type" value="Genomic_DNA"/>
</dbReference>
<evidence type="ECO:0000313" key="2">
    <source>
        <dbReference type="Proteomes" id="UP000256561"/>
    </source>
</evidence>
<protein>
    <submittedName>
        <fullName evidence="1">DUF2491 family protein</fullName>
    </submittedName>
</protein>
<organism evidence="1 2">
    <name type="scientific">Alteromonas aestuariivivens</name>
    <dbReference type="NCBI Taxonomy" id="1938339"/>
    <lineage>
        <taxon>Bacteria</taxon>
        <taxon>Pseudomonadati</taxon>
        <taxon>Pseudomonadota</taxon>
        <taxon>Gammaproteobacteria</taxon>
        <taxon>Alteromonadales</taxon>
        <taxon>Alteromonadaceae</taxon>
        <taxon>Alteromonas/Salinimonas group</taxon>
        <taxon>Alteromonas</taxon>
    </lineage>
</organism>
<dbReference type="InterPro" id="IPR019621">
    <property type="entry name" value="DUF2491"/>
</dbReference>
<reference evidence="2" key="1">
    <citation type="submission" date="2018-08" db="EMBL/GenBank/DDBJ databases">
        <authorList>
            <person name="Zhang J."/>
            <person name="Du Z.-J."/>
        </authorList>
    </citation>
    <scope>NUCLEOTIDE SEQUENCE [LARGE SCALE GENOMIC DNA]</scope>
    <source>
        <strain evidence="2">KCTC 52655</strain>
    </source>
</reference>
<keyword evidence="2" id="KW-1185">Reference proteome</keyword>
<dbReference type="Proteomes" id="UP000256561">
    <property type="component" value="Unassembled WGS sequence"/>
</dbReference>
<gene>
    <name evidence="1" type="ORF">DXV75_01995</name>
</gene>
<dbReference type="Pfam" id="PF10679">
    <property type="entry name" value="DUF2491"/>
    <property type="match status" value="1"/>
</dbReference>
<evidence type="ECO:0000313" key="1">
    <source>
        <dbReference type="EMBL" id="RDV29252.1"/>
    </source>
</evidence>
<name>A0A3D8MER9_9ALTE</name>
<sequence>MFSKLFGKSKKPSGPKAPEVMGLYLGGSFELDDLKLRLLEPELTISQAARSQLIQAVGQAPLDTGGTLLRFYTDDDAFLQVVLDGGLSENHITDVKLWHFYETKTIGSDAQWKECLASLISQPTYQLEGHTYTRVWNAVGNDSPPVAVTETTYEEDGDISTTDQFMMLYERPVSGDRTESLLIAGEEKIVGNNADRCLVISTGFDIQPADITING</sequence>
<dbReference type="AlphaFoldDB" id="A0A3D8MER9"/>
<accession>A0A3D8MER9</accession>
<dbReference type="RefSeq" id="WP_115591542.1">
    <property type="nucleotide sequence ID" value="NZ_QRHA01000001.1"/>
</dbReference>